<dbReference type="InterPro" id="IPR046945">
    <property type="entry name" value="RHMD-like"/>
</dbReference>
<evidence type="ECO:0000256" key="2">
    <source>
        <dbReference type="ARBA" id="ARBA00022723"/>
    </source>
</evidence>
<dbReference type="InterPro" id="IPR029017">
    <property type="entry name" value="Enolase-like_N"/>
</dbReference>
<dbReference type="CDD" id="cd03328">
    <property type="entry name" value="MR_like_3"/>
    <property type="match status" value="1"/>
</dbReference>
<dbReference type="SUPFAM" id="SSF54826">
    <property type="entry name" value="Enolase N-terminal domain-like"/>
    <property type="match status" value="1"/>
</dbReference>
<dbReference type="SFLD" id="SFLDG00179">
    <property type="entry name" value="mandelate_racemase"/>
    <property type="match status" value="1"/>
</dbReference>
<reference evidence="5 6" key="1">
    <citation type="submission" date="2020-04" db="EMBL/GenBank/DDBJ databases">
        <title>Genome sequencing of novel species.</title>
        <authorList>
            <person name="Heo J."/>
            <person name="Kim S.-J."/>
            <person name="Kim J.-S."/>
            <person name="Hong S.-B."/>
            <person name="Kwon S.-W."/>
        </authorList>
    </citation>
    <scope>NUCLEOTIDE SEQUENCE [LARGE SCALE GENOMIC DNA]</scope>
    <source>
        <strain evidence="5 6">F39-2</strain>
    </source>
</reference>
<evidence type="ECO:0000259" key="4">
    <source>
        <dbReference type="SMART" id="SM00922"/>
    </source>
</evidence>
<dbReference type="Gene3D" id="3.20.20.120">
    <property type="entry name" value="Enolase-like C-terminal domain"/>
    <property type="match status" value="1"/>
</dbReference>
<dbReference type="SUPFAM" id="SSF51604">
    <property type="entry name" value="Enolase C-terminal domain-like"/>
    <property type="match status" value="1"/>
</dbReference>
<protein>
    <submittedName>
        <fullName evidence="5">Mandelate racemase</fullName>
    </submittedName>
</protein>
<dbReference type="AlphaFoldDB" id="A0A7L5E6D4"/>
<dbReference type="KEGG" id="mrob:HH214_21115"/>
<dbReference type="GO" id="GO:0016854">
    <property type="term" value="F:racemase and epimerase activity"/>
    <property type="evidence" value="ECO:0007669"/>
    <property type="project" value="UniProtKB-ARBA"/>
</dbReference>
<keyword evidence="2" id="KW-0479">Metal-binding</keyword>
<dbReference type="EMBL" id="CP051682">
    <property type="protein sequence ID" value="QJD98198.1"/>
    <property type="molecule type" value="Genomic_DNA"/>
</dbReference>
<dbReference type="GO" id="GO:0016836">
    <property type="term" value="F:hydro-lyase activity"/>
    <property type="evidence" value="ECO:0007669"/>
    <property type="project" value="TreeGrafter"/>
</dbReference>
<dbReference type="SMART" id="SM00922">
    <property type="entry name" value="MR_MLE"/>
    <property type="match status" value="1"/>
</dbReference>
<comment type="cofactor">
    <cofactor evidence="1">
        <name>Mg(2+)</name>
        <dbReference type="ChEBI" id="CHEBI:18420"/>
    </cofactor>
</comment>
<dbReference type="RefSeq" id="WP_169610940.1">
    <property type="nucleotide sequence ID" value="NZ_CP051682.1"/>
</dbReference>
<dbReference type="InterPro" id="IPR013342">
    <property type="entry name" value="Mandelate_racemase_C"/>
</dbReference>
<keyword evidence="6" id="KW-1185">Reference proteome</keyword>
<dbReference type="GO" id="GO:0009063">
    <property type="term" value="P:amino acid catabolic process"/>
    <property type="evidence" value="ECO:0007669"/>
    <property type="project" value="InterPro"/>
</dbReference>
<dbReference type="InterPro" id="IPR029065">
    <property type="entry name" value="Enolase_C-like"/>
</dbReference>
<evidence type="ECO:0000256" key="3">
    <source>
        <dbReference type="ARBA" id="ARBA00022842"/>
    </source>
</evidence>
<dbReference type="GO" id="GO:0016052">
    <property type="term" value="P:carbohydrate catabolic process"/>
    <property type="evidence" value="ECO:0007669"/>
    <property type="project" value="TreeGrafter"/>
</dbReference>
<proteinExistence type="predicted"/>
<dbReference type="SFLD" id="SFLDS00001">
    <property type="entry name" value="Enolase"/>
    <property type="match status" value="1"/>
</dbReference>
<dbReference type="InterPro" id="IPR013341">
    <property type="entry name" value="Mandelate_racemase_N_dom"/>
</dbReference>
<dbReference type="Proteomes" id="UP000503278">
    <property type="component" value="Chromosome"/>
</dbReference>
<evidence type="ECO:0000256" key="1">
    <source>
        <dbReference type="ARBA" id="ARBA00001946"/>
    </source>
</evidence>
<name>A0A7L5E6D4_9SPHI</name>
<evidence type="ECO:0000313" key="5">
    <source>
        <dbReference type="EMBL" id="QJD98198.1"/>
    </source>
</evidence>
<feature type="domain" description="Mandelate racemase/muconate lactonizing enzyme C-terminal" evidence="4">
    <location>
        <begin position="144"/>
        <end position="239"/>
    </location>
</feature>
<organism evidence="5 6">
    <name type="scientific">Mucilaginibacter robiniae</name>
    <dbReference type="NCBI Taxonomy" id="2728022"/>
    <lineage>
        <taxon>Bacteria</taxon>
        <taxon>Pseudomonadati</taxon>
        <taxon>Bacteroidota</taxon>
        <taxon>Sphingobacteriia</taxon>
        <taxon>Sphingobacteriales</taxon>
        <taxon>Sphingobacteriaceae</taxon>
        <taxon>Mucilaginibacter</taxon>
    </lineage>
</organism>
<dbReference type="PROSITE" id="PS00908">
    <property type="entry name" value="MR_MLE_1"/>
    <property type="match status" value="1"/>
</dbReference>
<accession>A0A7L5E6D4</accession>
<sequence>MYISDTISNLRVSAYKIPTDYPESDGTLEWDSTILVWVEIEALGTTGVGYTYAHQATAYYIEDKLKSLLIGQNPMEIPAMWQKMLNIVRNDGTAGISCAAISAVDNALWDLKAKILNLPLATLLGMVRPDMPLYGSGGFTSYPDRRLQEQFTGWLDKGIKAMKMKIGREPDKDFARAQAAKAVMGGAELMIDANGAFTPRIAVATATKFAELGVCYFEEPVSSDNLQGLHFIRQQAPAAMQIAAGEYGYSLWYFAEMLKQQAVDILQADATRCCGITGFLKVGYLCESHQTLFSSHCAPSIHLHAAVALNSFYLAEYFHDHVRIENLLFDGVQQPINGVLKPDLTRPGIGIELKYADAESYKIL</sequence>
<dbReference type="Pfam" id="PF13378">
    <property type="entry name" value="MR_MLE_C"/>
    <property type="match status" value="1"/>
</dbReference>
<keyword evidence="3" id="KW-0460">Magnesium</keyword>
<dbReference type="PANTHER" id="PTHR13794:SF58">
    <property type="entry name" value="MITOCHONDRIAL ENOLASE SUPERFAMILY MEMBER 1"/>
    <property type="match status" value="1"/>
</dbReference>
<gene>
    <name evidence="5" type="ORF">HH214_21115</name>
</gene>
<dbReference type="InterPro" id="IPR018110">
    <property type="entry name" value="Mandel_Rmase/mucon_lact_enz_CS"/>
</dbReference>
<evidence type="ECO:0000313" key="6">
    <source>
        <dbReference type="Proteomes" id="UP000503278"/>
    </source>
</evidence>
<dbReference type="GO" id="GO:0000287">
    <property type="term" value="F:magnesium ion binding"/>
    <property type="evidence" value="ECO:0007669"/>
    <property type="project" value="TreeGrafter"/>
</dbReference>
<dbReference type="Gene3D" id="3.30.390.10">
    <property type="entry name" value="Enolase-like, N-terminal domain"/>
    <property type="match status" value="1"/>
</dbReference>
<dbReference type="Pfam" id="PF02746">
    <property type="entry name" value="MR_MLE_N"/>
    <property type="match status" value="1"/>
</dbReference>
<dbReference type="PANTHER" id="PTHR13794">
    <property type="entry name" value="ENOLASE SUPERFAMILY, MANDELATE RACEMASE"/>
    <property type="match status" value="1"/>
</dbReference>
<dbReference type="InterPro" id="IPR036849">
    <property type="entry name" value="Enolase-like_C_sf"/>
</dbReference>